<accession>A0AAV7B684</accession>
<evidence type="ECO:0008006" key="3">
    <source>
        <dbReference type="Google" id="ProtNLM"/>
    </source>
</evidence>
<sequence>MASLSGITLINTNQDGISRSHHMYTILSNLLLNGTMKHQNEELTKYQYSQRIVREWFFGFPFASIQHQCWFRHIRINKSLDFNSTVL</sequence>
<dbReference type="Proteomes" id="UP000824782">
    <property type="component" value="Unassembled WGS sequence"/>
</dbReference>
<protein>
    <recommendedName>
        <fullName evidence="3">Maturase K</fullName>
    </recommendedName>
</protein>
<keyword evidence="2" id="KW-1185">Reference proteome</keyword>
<organism evidence="1 2">
    <name type="scientific">Engystomops pustulosus</name>
    <name type="common">Tungara frog</name>
    <name type="synonym">Physalaemus pustulosus</name>
    <dbReference type="NCBI Taxonomy" id="76066"/>
    <lineage>
        <taxon>Eukaryota</taxon>
        <taxon>Metazoa</taxon>
        <taxon>Chordata</taxon>
        <taxon>Craniata</taxon>
        <taxon>Vertebrata</taxon>
        <taxon>Euteleostomi</taxon>
        <taxon>Amphibia</taxon>
        <taxon>Batrachia</taxon>
        <taxon>Anura</taxon>
        <taxon>Neobatrachia</taxon>
        <taxon>Hyloidea</taxon>
        <taxon>Leptodactylidae</taxon>
        <taxon>Leiuperinae</taxon>
        <taxon>Engystomops</taxon>
    </lineage>
</organism>
<evidence type="ECO:0000313" key="2">
    <source>
        <dbReference type="Proteomes" id="UP000824782"/>
    </source>
</evidence>
<proteinExistence type="predicted"/>
<name>A0AAV7B684_ENGPU</name>
<dbReference type="EMBL" id="WNYA01000006">
    <property type="protein sequence ID" value="KAG8568063.1"/>
    <property type="molecule type" value="Genomic_DNA"/>
</dbReference>
<reference evidence="1" key="1">
    <citation type="thesis" date="2020" institute="ProQuest LLC" country="789 East Eisenhower Parkway, Ann Arbor, MI, USA">
        <title>Comparative Genomics and Chromosome Evolution.</title>
        <authorList>
            <person name="Mudd A.B."/>
        </authorList>
    </citation>
    <scope>NUCLEOTIDE SEQUENCE</scope>
    <source>
        <strain evidence="1">237g6f4</strain>
        <tissue evidence="1">Blood</tissue>
    </source>
</reference>
<gene>
    <name evidence="1" type="ORF">GDO81_013876</name>
</gene>
<evidence type="ECO:0000313" key="1">
    <source>
        <dbReference type="EMBL" id="KAG8568063.1"/>
    </source>
</evidence>
<dbReference type="AlphaFoldDB" id="A0AAV7B684"/>
<comment type="caution">
    <text evidence="1">The sequence shown here is derived from an EMBL/GenBank/DDBJ whole genome shotgun (WGS) entry which is preliminary data.</text>
</comment>